<dbReference type="CTD" id="20206707"/>
<dbReference type="Pfam" id="PF00170">
    <property type="entry name" value="bZIP_1"/>
    <property type="match status" value="1"/>
</dbReference>
<evidence type="ECO:0000256" key="3">
    <source>
        <dbReference type="ARBA" id="ARBA00023163"/>
    </source>
</evidence>
<feature type="region of interest" description="Disordered" evidence="4">
    <location>
        <begin position="184"/>
        <end position="249"/>
    </location>
</feature>
<dbReference type="PANTHER" id="PTHR23351">
    <property type="entry name" value="FOS TRANSCRIPTION FACTOR-RELATED"/>
    <property type="match status" value="1"/>
</dbReference>
<evidence type="ECO:0000313" key="7">
    <source>
        <dbReference type="EnsemblMetazoa" id="HelroP178275"/>
    </source>
</evidence>
<evidence type="ECO:0000256" key="1">
    <source>
        <dbReference type="ARBA" id="ARBA00023015"/>
    </source>
</evidence>
<feature type="compositionally biased region" description="Low complexity" evidence="4">
    <location>
        <begin position="152"/>
        <end position="169"/>
    </location>
</feature>
<dbReference type="InterPro" id="IPR004827">
    <property type="entry name" value="bZIP"/>
</dbReference>
<dbReference type="EMBL" id="KB097417">
    <property type="protein sequence ID" value="ESN97166.1"/>
    <property type="molecule type" value="Genomic_DNA"/>
</dbReference>
<evidence type="ECO:0000256" key="2">
    <source>
        <dbReference type="ARBA" id="ARBA00023125"/>
    </source>
</evidence>
<dbReference type="GO" id="GO:0000981">
    <property type="term" value="F:DNA-binding transcription factor activity, RNA polymerase II-specific"/>
    <property type="evidence" value="ECO:0000318"/>
    <property type="project" value="GO_Central"/>
</dbReference>
<keyword evidence="1" id="KW-0805">Transcription regulation</keyword>
<dbReference type="InterPro" id="IPR046347">
    <property type="entry name" value="bZIP_sf"/>
</dbReference>
<evidence type="ECO:0000313" key="8">
    <source>
        <dbReference type="Proteomes" id="UP000015101"/>
    </source>
</evidence>
<dbReference type="PANTHER" id="PTHR23351:SF24">
    <property type="entry name" value="ACTIVATING TRANSCRIPTION FACTOR 3-RELATED"/>
    <property type="match status" value="1"/>
</dbReference>
<feature type="domain" description="BZIP" evidence="5">
    <location>
        <begin position="465"/>
        <end position="528"/>
    </location>
</feature>
<dbReference type="HOGENOM" id="CLU_464841_0_0_1"/>
<evidence type="ECO:0000256" key="4">
    <source>
        <dbReference type="SAM" id="MobiDB-lite"/>
    </source>
</evidence>
<dbReference type="EnsemblMetazoa" id="HelroT178275">
    <property type="protein sequence ID" value="HelroP178275"/>
    <property type="gene ID" value="HelroG178275"/>
</dbReference>
<dbReference type="SUPFAM" id="SSF57959">
    <property type="entry name" value="Leucine zipper domain"/>
    <property type="match status" value="1"/>
</dbReference>
<dbReference type="GeneID" id="20206707"/>
<proteinExistence type="predicted"/>
<reference evidence="8" key="1">
    <citation type="submission" date="2012-12" db="EMBL/GenBank/DDBJ databases">
        <authorList>
            <person name="Hellsten U."/>
            <person name="Grimwood J."/>
            <person name="Chapman J.A."/>
            <person name="Shapiro H."/>
            <person name="Aerts A."/>
            <person name="Otillar R.P."/>
            <person name="Terry A.Y."/>
            <person name="Boore J.L."/>
            <person name="Simakov O."/>
            <person name="Marletaz F."/>
            <person name="Cho S.-J."/>
            <person name="Edsinger-Gonzales E."/>
            <person name="Havlak P."/>
            <person name="Kuo D.-H."/>
            <person name="Larsson T."/>
            <person name="Lv J."/>
            <person name="Arendt D."/>
            <person name="Savage R."/>
            <person name="Osoegawa K."/>
            <person name="de Jong P."/>
            <person name="Lindberg D.R."/>
            <person name="Seaver E.C."/>
            <person name="Weisblat D.A."/>
            <person name="Putnam N.H."/>
            <person name="Grigoriev I.V."/>
            <person name="Rokhsar D.S."/>
        </authorList>
    </citation>
    <scope>NUCLEOTIDE SEQUENCE</scope>
</reference>
<evidence type="ECO:0000313" key="6">
    <source>
        <dbReference type="EMBL" id="ESN97166.1"/>
    </source>
</evidence>
<keyword evidence="8" id="KW-1185">Reference proteome</keyword>
<organism evidence="7 8">
    <name type="scientific">Helobdella robusta</name>
    <name type="common">Californian leech</name>
    <dbReference type="NCBI Taxonomy" id="6412"/>
    <lineage>
        <taxon>Eukaryota</taxon>
        <taxon>Metazoa</taxon>
        <taxon>Spiralia</taxon>
        <taxon>Lophotrochozoa</taxon>
        <taxon>Annelida</taxon>
        <taxon>Clitellata</taxon>
        <taxon>Hirudinea</taxon>
        <taxon>Rhynchobdellida</taxon>
        <taxon>Glossiphoniidae</taxon>
        <taxon>Helobdella</taxon>
    </lineage>
</organism>
<keyword evidence="3" id="KW-0804">Transcription</keyword>
<reference evidence="6 8" key="2">
    <citation type="journal article" date="2013" name="Nature">
        <title>Insights into bilaterian evolution from three spiralian genomes.</title>
        <authorList>
            <person name="Simakov O."/>
            <person name="Marletaz F."/>
            <person name="Cho S.J."/>
            <person name="Edsinger-Gonzales E."/>
            <person name="Havlak P."/>
            <person name="Hellsten U."/>
            <person name="Kuo D.H."/>
            <person name="Larsson T."/>
            <person name="Lv J."/>
            <person name="Arendt D."/>
            <person name="Savage R."/>
            <person name="Osoegawa K."/>
            <person name="de Jong P."/>
            <person name="Grimwood J."/>
            <person name="Chapman J.A."/>
            <person name="Shapiro H."/>
            <person name="Aerts A."/>
            <person name="Otillar R.P."/>
            <person name="Terry A.Y."/>
            <person name="Boore J.L."/>
            <person name="Grigoriev I.V."/>
            <person name="Lindberg D.R."/>
            <person name="Seaver E.C."/>
            <person name="Weisblat D.A."/>
            <person name="Putnam N.H."/>
            <person name="Rokhsar D.S."/>
        </authorList>
    </citation>
    <scope>NUCLEOTIDE SEQUENCE</scope>
</reference>
<dbReference type="RefSeq" id="XP_009024663.1">
    <property type="nucleotide sequence ID" value="XM_009026415.1"/>
</dbReference>
<protein>
    <recommendedName>
        <fullName evidence="5">BZIP domain-containing protein</fullName>
    </recommendedName>
</protein>
<feature type="compositionally biased region" description="Low complexity" evidence="4">
    <location>
        <begin position="191"/>
        <end position="249"/>
    </location>
</feature>
<dbReference type="SMART" id="SM00338">
    <property type="entry name" value="BRLZ"/>
    <property type="match status" value="1"/>
</dbReference>
<dbReference type="EMBL" id="AMQM01006358">
    <property type="status" value="NOT_ANNOTATED_CDS"/>
    <property type="molecule type" value="Genomic_DNA"/>
</dbReference>
<dbReference type="GO" id="GO:0000978">
    <property type="term" value="F:RNA polymerase II cis-regulatory region sequence-specific DNA binding"/>
    <property type="evidence" value="ECO:0000318"/>
    <property type="project" value="GO_Central"/>
</dbReference>
<sequence length="587" mass="64970">MNCRQQPLQQLFSQLNYNAAFPSCSKQSQCRQQKHLQPQQQLQRQQQQLQQPQQRQQLLRQQQQLQQPQQRQQLQQQQQFQQTSQTLPPLSPLVSLTSLTPAATSQQRSKTATTLTMMTTATTFATKIERSHTPHSTAPHQLIAELQKTQHRLQQQQQQQQQQQRQSFKQNKLQNLYIDADSNVPTSPFQSLSPTANPSSLTLLSSPPTASSSSSSSSFSSLALSSSSPLKPSSSSLSPSSSSSSTFQSHSSTKLQSVSSNVSYPDSAALSTFLFKSSSSSSTTTTGKTTTTLTKTSASTTTTTTRPTNTTLTAASNISPSINNSSSRSSGDSNNSSYHNLDFFSSFPLHDDDFSNSAEDFTSAYLEYNLLALANQELVPISVDDVMALDSKDYKNIKNNEETFLPLVPIKPESSSATQIEGDEKCRKKDCKDSVLSPNPTADTRVKETAGNKPGHKRRLILHDSLRKNRRREQNRIAARKCREKKRVQVDSILKGYADTLKENKKLKQETQVLKLVVNNLQNVLTSHQKVCNTLEMKEISGASFISSASVRTNSPTTAPLPFATTDFACLPSKNLDFDFSDSNINI</sequence>
<dbReference type="PROSITE" id="PS00036">
    <property type="entry name" value="BZIP_BASIC"/>
    <property type="match status" value="1"/>
</dbReference>
<dbReference type="InterPro" id="IPR000837">
    <property type="entry name" value="AP-1"/>
</dbReference>
<dbReference type="GO" id="GO:0005634">
    <property type="term" value="C:nucleus"/>
    <property type="evidence" value="ECO:0000318"/>
    <property type="project" value="GO_Central"/>
</dbReference>
<dbReference type="Gene3D" id="1.20.5.170">
    <property type="match status" value="1"/>
</dbReference>
<dbReference type="CDD" id="cd14692">
    <property type="entry name" value="bZIP_ATF4"/>
    <property type="match status" value="1"/>
</dbReference>
<accession>T1FD08</accession>
<feature type="region of interest" description="Disordered" evidence="4">
    <location>
        <begin position="148"/>
        <end position="169"/>
    </location>
</feature>
<dbReference type="AlphaFoldDB" id="T1FD08"/>
<dbReference type="GO" id="GO:0006357">
    <property type="term" value="P:regulation of transcription by RNA polymerase II"/>
    <property type="evidence" value="ECO:0000318"/>
    <property type="project" value="GO_Central"/>
</dbReference>
<keyword evidence="2" id="KW-0238">DNA-binding</keyword>
<dbReference type="PROSITE" id="PS50217">
    <property type="entry name" value="BZIP"/>
    <property type="match status" value="1"/>
</dbReference>
<evidence type="ECO:0000259" key="5">
    <source>
        <dbReference type="PROSITE" id="PS50217"/>
    </source>
</evidence>
<dbReference type="KEGG" id="hro:HELRODRAFT_178275"/>
<dbReference type="Proteomes" id="UP000015101">
    <property type="component" value="Unassembled WGS sequence"/>
</dbReference>
<gene>
    <name evidence="7" type="primary">20206707</name>
    <name evidence="6" type="ORF">HELRODRAFT_178275</name>
</gene>
<feature type="region of interest" description="Disordered" evidence="4">
    <location>
        <begin position="430"/>
        <end position="455"/>
    </location>
</feature>
<dbReference type="STRING" id="6412.T1FD08"/>
<feature type="region of interest" description="Disordered" evidence="4">
    <location>
        <begin position="278"/>
        <end position="333"/>
    </location>
</feature>
<reference evidence="7" key="3">
    <citation type="submission" date="2015-06" db="UniProtKB">
        <authorList>
            <consortium name="EnsemblMetazoa"/>
        </authorList>
    </citation>
    <scope>IDENTIFICATION</scope>
</reference>
<name>T1FD08_HELRO</name>
<dbReference type="InParanoid" id="T1FD08"/>